<dbReference type="Pfam" id="PF02817">
    <property type="entry name" value="E3_binding"/>
    <property type="match status" value="1"/>
</dbReference>
<dbReference type="PROSITE" id="PS50968">
    <property type="entry name" value="BIOTINYL_LIPOYL"/>
    <property type="match status" value="1"/>
</dbReference>
<feature type="compositionally biased region" description="Pro residues" evidence="6">
    <location>
        <begin position="95"/>
        <end position="111"/>
    </location>
</feature>
<dbReference type="PROSITE" id="PS51826">
    <property type="entry name" value="PSBD"/>
    <property type="match status" value="1"/>
</dbReference>
<keyword evidence="5 9" id="KW-0012">Acyltransferase</keyword>
<dbReference type="EMBL" id="KF900981">
    <property type="protein sequence ID" value="AIF13698.1"/>
    <property type="molecule type" value="Genomic_DNA"/>
</dbReference>
<dbReference type="InterPro" id="IPR000089">
    <property type="entry name" value="Biotin_lipoyl"/>
</dbReference>
<dbReference type="Gene3D" id="2.40.50.100">
    <property type="match status" value="1"/>
</dbReference>
<evidence type="ECO:0000256" key="5">
    <source>
        <dbReference type="ARBA" id="ARBA00023315"/>
    </source>
</evidence>
<proteinExistence type="inferred from homology"/>
<comment type="similarity">
    <text evidence="2">Belongs to the 2-oxoacid dehydrogenase family.</text>
</comment>
<keyword evidence="3 9" id="KW-0808">Transferase</keyword>
<feature type="region of interest" description="Disordered" evidence="6">
    <location>
        <begin position="79"/>
        <end position="156"/>
    </location>
</feature>
<dbReference type="SUPFAM" id="SSF51230">
    <property type="entry name" value="Single hybrid motif"/>
    <property type="match status" value="1"/>
</dbReference>
<dbReference type="InterPro" id="IPR001078">
    <property type="entry name" value="2-oxoacid_DH_actylTfrase"/>
</dbReference>
<evidence type="ECO:0000256" key="1">
    <source>
        <dbReference type="ARBA" id="ARBA00001938"/>
    </source>
</evidence>
<sequence length="436" mass="46018">MSNRMFKLPDIGEGVVEGEVVQWHVSVGDIVAEDDDLVDVMTDKATVTIPSPHDGEITALHGGVGDMVAVGAVLIEFDGGGDSPPAKPAEKAAPEPAPEPTPEPSPEPVAAPAPAATTTPVAPPPVPAISAPAPLPSVSTPAPSTGGKALASPAVRRRAREAGVDLSAVRGSGPAGRIRHADLDAFIAAGGMVQGAAPVAYSTRRTDVEEIKVVGLRRKIAEAMTLSKRHIPHFSYFEEIDVTELEELRQTLNATRSPEQPKLTYLPFIMLALSKLMPNHPECNAHYDEANGLVRRYGAINLGIATQTDRGLFVPVVKHTEAMDVWQAAAEMQRVSGAARNGTATLDDLTGSTFTITSLGRDGGLGATPIINHPEVAILGIHKARDMPVARKGDIVVRRIMNVSSSFDHRIVDGANGAALVQSLKRMLEHPAMIFM</sequence>
<feature type="compositionally biased region" description="Low complexity" evidence="6">
    <location>
        <begin position="128"/>
        <end position="139"/>
    </location>
</feature>
<dbReference type="PANTHER" id="PTHR43178:SF5">
    <property type="entry name" value="LIPOAMIDE ACYLTRANSFERASE COMPONENT OF BRANCHED-CHAIN ALPHA-KETO ACID DEHYDROGENASE COMPLEX, MITOCHONDRIAL"/>
    <property type="match status" value="1"/>
</dbReference>
<evidence type="ECO:0000256" key="3">
    <source>
        <dbReference type="ARBA" id="ARBA00022679"/>
    </source>
</evidence>
<dbReference type="Pfam" id="PF00198">
    <property type="entry name" value="2-oxoacid_dh"/>
    <property type="match status" value="1"/>
</dbReference>
<dbReference type="FunFam" id="3.30.559.10:FF:000007">
    <property type="entry name" value="Dihydrolipoamide acetyltransferase component of pyruvate dehydrogenase complex"/>
    <property type="match status" value="1"/>
</dbReference>
<feature type="domain" description="Peripheral subunit-binding (PSBD)" evidence="8">
    <location>
        <begin position="150"/>
        <end position="187"/>
    </location>
</feature>
<dbReference type="PROSITE" id="PS00189">
    <property type="entry name" value="LIPOYL"/>
    <property type="match status" value="1"/>
</dbReference>
<evidence type="ECO:0000259" key="7">
    <source>
        <dbReference type="PROSITE" id="PS50968"/>
    </source>
</evidence>
<dbReference type="GO" id="GO:0031405">
    <property type="term" value="F:lipoic acid binding"/>
    <property type="evidence" value="ECO:0007669"/>
    <property type="project" value="TreeGrafter"/>
</dbReference>
<dbReference type="GO" id="GO:0043754">
    <property type="term" value="F:dihydrolipoamide branched chain acyltransferase activity"/>
    <property type="evidence" value="ECO:0007669"/>
    <property type="project" value="UniProtKB-EC"/>
</dbReference>
<dbReference type="GO" id="GO:0016407">
    <property type="term" value="F:acetyltransferase activity"/>
    <property type="evidence" value="ECO:0007669"/>
    <property type="project" value="TreeGrafter"/>
</dbReference>
<dbReference type="CDD" id="cd06849">
    <property type="entry name" value="lipoyl_domain"/>
    <property type="match status" value="1"/>
</dbReference>
<dbReference type="EC" id="2.3.1.168" evidence="9"/>
<protein>
    <submittedName>
        <fullName evidence="9">Dihydrolipoamide acetyltransferase (BkdB)</fullName>
        <ecNumber evidence="9">2.3.1.168</ecNumber>
    </submittedName>
</protein>
<evidence type="ECO:0000256" key="4">
    <source>
        <dbReference type="ARBA" id="ARBA00022823"/>
    </source>
</evidence>
<dbReference type="InterPro" id="IPR050743">
    <property type="entry name" value="2-oxoacid_DH_E2_comp"/>
</dbReference>
<feature type="domain" description="Lipoyl-binding" evidence="7">
    <location>
        <begin position="3"/>
        <end position="78"/>
    </location>
</feature>
<dbReference type="GO" id="GO:0005737">
    <property type="term" value="C:cytoplasm"/>
    <property type="evidence" value="ECO:0007669"/>
    <property type="project" value="TreeGrafter"/>
</dbReference>
<dbReference type="PANTHER" id="PTHR43178">
    <property type="entry name" value="DIHYDROLIPOAMIDE ACETYLTRANSFERASE COMPONENT OF PYRUVATE DEHYDROGENASE COMPLEX"/>
    <property type="match status" value="1"/>
</dbReference>
<evidence type="ECO:0000256" key="2">
    <source>
        <dbReference type="ARBA" id="ARBA00007317"/>
    </source>
</evidence>
<dbReference type="InterPro" id="IPR004167">
    <property type="entry name" value="PSBD"/>
</dbReference>
<evidence type="ECO:0000313" key="9">
    <source>
        <dbReference type="EMBL" id="AIF13698.1"/>
    </source>
</evidence>
<dbReference type="Gene3D" id="3.30.559.10">
    <property type="entry name" value="Chloramphenicol acetyltransferase-like domain"/>
    <property type="match status" value="1"/>
</dbReference>
<dbReference type="InterPro" id="IPR003016">
    <property type="entry name" value="2-oxoA_DH_lipoyl-BS"/>
</dbReference>
<dbReference type="InterPro" id="IPR011053">
    <property type="entry name" value="Single_hybrid_motif"/>
</dbReference>
<organism evidence="9">
    <name type="scientific">uncultured marine group II/III euryarchaeote KM3_63_E12</name>
    <dbReference type="NCBI Taxonomy" id="1456477"/>
    <lineage>
        <taxon>Archaea</taxon>
        <taxon>Methanobacteriati</taxon>
        <taxon>Methanobacteriota</taxon>
        <taxon>environmental samples</taxon>
    </lineage>
</organism>
<dbReference type="SUPFAM" id="SSF52777">
    <property type="entry name" value="CoA-dependent acyltransferases"/>
    <property type="match status" value="1"/>
</dbReference>
<reference evidence="9" key="1">
    <citation type="journal article" date="2014" name="Genome Biol. Evol.">
        <title>Pangenome evidence for extensive interdomain horizontal transfer affecting lineage core and shell genes in uncultured planktonic thaumarchaeota and euryarchaeota.</title>
        <authorList>
            <person name="Deschamps P."/>
            <person name="Zivanovic Y."/>
            <person name="Moreira D."/>
            <person name="Rodriguez-Valera F."/>
            <person name="Lopez-Garcia P."/>
        </authorList>
    </citation>
    <scope>NUCLEOTIDE SEQUENCE</scope>
</reference>
<evidence type="ECO:0000256" key="6">
    <source>
        <dbReference type="SAM" id="MobiDB-lite"/>
    </source>
</evidence>
<dbReference type="InterPro" id="IPR036625">
    <property type="entry name" value="E3-bd_dom_sf"/>
</dbReference>
<comment type="cofactor">
    <cofactor evidence="1">
        <name>(R)-lipoate</name>
        <dbReference type="ChEBI" id="CHEBI:83088"/>
    </cofactor>
</comment>
<evidence type="ECO:0000259" key="8">
    <source>
        <dbReference type="PROSITE" id="PS51826"/>
    </source>
</evidence>
<gene>
    <name evidence="9" type="primary">bkdB</name>
</gene>
<keyword evidence="4" id="KW-0450">Lipoyl</keyword>
<dbReference type="AlphaFoldDB" id="A0A075HIK1"/>
<name>A0A075HIK1_9EURY</name>
<dbReference type="Gene3D" id="4.10.320.10">
    <property type="entry name" value="E3-binding domain"/>
    <property type="match status" value="1"/>
</dbReference>
<dbReference type="Pfam" id="PF00364">
    <property type="entry name" value="Biotin_lipoyl"/>
    <property type="match status" value="1"/>
</dbReference>
<dbReference type="SUPFAM" id="SSF47005">
    <property type="entry name" value="Peripheral subunit-binding domain of 2-oxo acid dehydrogenase complex"/>
    <property type="match status" value="1"/>
</dbReference>
<dbReference type="InterPro" id="IPR023213">
    <property type="entry name" value="CAT-like_dom_sf"/>
</dbReference>
<accession>A0A075HIK1</accession>